<gene>
    <name evidence="4" type="ORF">IBL25_01660</name>
</gene>
<evidence type="ECO:0000256" key="2">
    <source>
        <dbReference type="PROSITE-ProRule" id="PRU00169"/>
    </source>
</evidence>
<dbReference type="Pfam" id="PF00072">
    <property type="entry name" value="Response_reg"/>
    <property type="match status" value="1"/>
</dbReference>
<dbReference type="EMBL" id="JACTUZ010000002">
    <property type="protein sequence ID" value="MBC9175651.1"/>
    <property type="molecule type" value="Genomic_DNA"/>
</dbReference>
<comment type="caution">
    <text evidence="4">The sequence shown here is derived from an EMBL/GenBank/DDBJ whole genome shotgun (WGS) entry which is preliminary data.</text>
</comment>
<dbReference type="Gene3D" id="3.40.50.2300">
    <property type="match status" value="1"/>
</dbReference>
<protein>
    <submittedName>
        <fullName evidence="4">Response regulator</fullName>
    </submittedName>
</protein>
<keyword evidence="1 2" id="KW-0597">Phosphoprotein</keyword>
<dbReference type="PANTHER" id="PTHR44591">
    <property type="entry name" value="STRESS RESPONSE REGULATOR PROTEIN 1"/>
    <property type="match status" value="1"/>
</dbReference>
<accession>A0ABR7R1Q9</accession>
<reference evidence="4 5" key="1">
    <citation type="journal article" date="2009" name="Int. J. Syst. Evol. Microbiol.">
        <title>Transfer of Teichococcus ludipueritiae and Muricoccus roseus to the genus Roseomonas, as Roseomonas ludipueritiae comb. nov. and Roseomonas rosea comb. nov., respectively, and emended description of the genus Roseomonas.</title>
        <authorList>
            <person name="Sanchez-Porro C."/>
            <person name="Gallego V."/>
            <person name="Busse H.J."/>
            <person name="Kampfer P."/>
            <person name="Ventosa A."/>
        </authorList>
    </citation>
    <scope>NUCLEOTIDE SEQUENCE [LARGE SCALE GENOMIC DNA]</scope>
    <source>
        <strain evidence="4 5">DSM 14915</strain>
    </source>
</reference>
<dbReference type="PROSITE" id="PS50110">
    <property type="entry name" value="RESPONSE_REGULATORY"/>
    <property type="match status" value="1"/>
</dbReference>
<organism evidence="4 5">
    <name type="scientific">Pseudoroseomonas ludipueritiae</name>
    <dbReference type="NCBI Taxonomy" id="198093"/>
    <lineage>
        <taxon>Bacteria</taxon>
        <taxon>Pseudomonadati</taxon>
        <taxon>Pseudomonadota</taxon>
        <taxon>Alphaproteobacteria</taxon>
        <taxon>Acetobacterales</taxon>
        <taxon>Acetobacteraceae</taxon>
        <taxon>Pseudoroseomonas</taxon>
    </lineage>
</organism>
<feature type="domain" description="Response regulatory" evidence="3">
    <location>
        <begin position="12"/>
        <end position="128"/>
    </location>
</feature>
<feature type="modified residue" description="4-aspartylphosphate" evidence="2">
    <location>
        <position position="62"/>
    </location>
</feature>
<dbReference type="SUPFAM" id="SSF52172">
    <property type="entry name" value="CheY-like"/>
    <property type="match status" value="1"/>
</dbReference>
<dbReference type="SMART" id="SM00448">
    <property type="entry name" value="REC"/>
    <property type="match status" value="1"/>
</dbReference>
<dbReference type="Proteomes" id="UP000603940">
    <property type="component" value="Unassembled WGS sequence"/>
</dbReference>
<dbReference type="InterPro" id="IPR001789">
    <property type="entry name" value="Sig_transdc_resp-reg_receiver"/>
</dbReference>
<dbReference type="RefSeq" id="WP_187776813.1">
    <property type="nucleotide sequence ID" value="NZ_JACTUZ010000002.1"/>
</dbReference>
<evidence type="ECO:0000313" key="4">
    <source>
        <dbReference type="EMBL" id="MBC9175651.1"/>
    </source>
</evidence>
<dbReference type="PANTHER" id="PTHR44591:SF21">
    <property type="entry name" value="TWO-COMPONENT RESPONSE REGULATOR"/>
    <property type="match status" value="1"/>
</dbReference>
<evidence type="ECO:0000259" key="3">
    <source>
        <dbReference type="PROSITE" id="PS50110"/>
    </source>
</evidence>
<sequence>MSALFSKPPAATVLVVDDEPFIRIVIAEALDGAGHFAIEAENADVAMDLLHADPGIDVLITDMHLLGSFNGQQLATKAYSIIPALKVIFMTGDCVTASRISKHPGPGDGVLVKPFRLEDLLRMVEACLKPL</sequence>
<evidence type="ECO:0000313" key="5">
    <source>
        <dbReference type="Proteomes" id="UP000603940"/>
    </source>
</evidence>
<dbReference type="InterPro" id="IPR050595">
    <property type="entry name" value="Bact_response_regulator"/>
</dbReference>
<dbReference type="InterPro" id="IPR011006">
    <property type="entry name" value="CheY-like_superfamily"/>
</dbReference>
<keyword evidence="5" id="KW-1185">Reference proteome</keyword>
<name>A0ABR7R1Q9_9PROT</name>
<evidence type="ECO:0000256" key="1">
    <source>
        <dbReference type="ARBA" id="ARBA00022553"/>
    </source>
</evidence>
<proteinExistence type="predicted"/>